<dbReference type="Proteomes" id="UP000220797">
    <property type="component" value="Unassembled WGS sequence"/>
</dbReference>
<accession>A0A1J1GT94</accession>
<feature type="transmembrane region" description="Helical" evidence="3">
    <location>
        <begin position="12"/>
        <end position="35"/>
    </location>
</feature>
<evidence type="ECO:0000256" key="2">
    <source>
        <dbReference type="SAM" id="MobiDB-lite"/>
    </source>
</evidence>
<keyword evidence="1" id="KW-0175">Coiled coil</keyword>
<proteinExistence type="predicted"/>
<keyword evidence="3" id="KW-1133">Transmembrane helix</keyword>
<evidence type="ECO:0000256" key="3">
    <source>
        <dbReference type="SAM" id="Phobius"/>
    </source>
</evidence>
<dbReference type="RefSeq" id="XP_028527333.1">
    <property type="nucleotide sequence ID" value="XM_028670596.1"/>
</dbReference>
<keyword evidence="3" id="KW-0812">Transmembrane</keyword>
<reference evidence="4" key="1">
    <citation type="submission" date="2015-04" db="EMBL/GenBank/DDBJ databases">
        <authorList>
            <consortium name="Pathogen Informatics"/>
        </authorList>
    </citation>
    <scope>NUCLEOTIDE SEQUENCE [LARGE SCALE GENOMIC DNA]</scope>
    <source>
        <strain evidence="4">8A</strain>
    </source>
</reference>
<keyword evidence="3" id="KW-0472">Membrane</keyword>
<evidence type="ECO:0000313" key="5">
    <source>
        <dbReference type="Proteomes" id="UP000220797"/>
    </source>
</evidence>
<organism evidence="4 5">
    <name type="scientific">Plasmodium gallinaceum</name>
    <dbReference type="NCBI Taxonomy" id="5849"/>
    <lineage>
        <taxon>Eukaryota</taxon>
        <taxon>Sar</taxon>
        <taxon>Alveolata</taxon>
        <taxon>Apicomplexa</taxon>
        <taxon>Aconoidasida</taxon>
        <taxon>Haemosporida</taxon>
        <taxon>Plasmodiidae</taxon>
        <taxon>Plasmodium</taxon>
        <taxon>Plasmodium (Haemamoeba)</taxon>
    </lineage>
</organism>
<dbReference type="AlphaFoldDB" id="A0A1J1GT94"/>
<dbReference type="GeneID" id="39730440"/>
<feature type="region of interest" description="Disordered" evidence="2">
    <location>
        <begin position="298"/>
        <end position="317"/>
    </location>
</feature>
<keyword evidence="5" id="KW-1185">Reference proteome</keyword>
<protein>
    <submittedName>
        <fullName evidence="4">Uncharacterized protein</fullName>
    </submittedName>
</protein>
<gene>
    <name evidence="4" type="ORF">PGAL8A_00191500</name>
</gene>
<dbReference type="EMBL" id="CVMV01000028">
    <property type="protein sequence ID" value="CRG94517.1"/>
    <property type="molecule type" value="Genomic_DNA"/>
</dbReference>
<name>A0A1J1GT94_PLAGA</name>
<comment type="caution">
    <text evidence="4">The sequence shown here is derived from an EMBL/GenBank/DDBJ whole genome shotgun (WGS) entry which is preliminary data.</text>
</comment>
<evidence type="ECO:0000256" key="1">
    <source>
        <dbReference type="SAM" id="Coils"/>
    </source>
</evidence>
<evidence type="ECO:0000313" key="4">
    <source>
        <dbReference type="EMBL" id="CRG94517.1"/>
    </source>
</evidence>
<feature type="coiled-coil region" evidence="1">
    <location>
        <begin position="253"/>
        <end position="287"/>
    </location>
</feature>
<dbReference type="VEuPathDB" id="PlasmoDB:PGAL8A_00191500"/>
<feature type="transmembrane region" description="Helical" evidence="3">
    <location>
        <begin position="47"/>
        <end position="67"/>
    </location>
</feature>
<sequence length="333" mass="41138">MLPYQINSYKIFINFNNLFYFILFLFIKLIYSFLLKMTSFFFTHYPYINFIFFIFSNVNLFLFFARLRETKKNLIEKLILNKIIHKNNNNNKLNGKPNLIKEDIEWIKDKKNMLKELLIRNSQEMLNLSLWVKNKRCRESLINEKILEEIETWEQWKNAKDEEFAKQEDYKSPENMYGCFAKLLWHIDQKRLKKIEDATQKDIKIIHLNKRYISPIREILEMKISTYNETLRSTITEFEEIFKSYYWITWKELKELEKRKSTLEKKKEEIIKENEKLQMEITIKNDEERTVKKRLRKFRKGERSHEIKKKKKKKKSKKERIYISMFFHNLKIL</sequence>